<evidence type="ECO:0000313" key="2">
    <source>
        <dbReference type="Proteomes" id="UP000015688"/>
    </source>
</evidence>
<dbReference type="PATRIC" id="fig|1233171.3.peg.3381"/>
<dbReference type="EMBL" id="AVNC01000022">
    <property type="protein sequence ID" value="EQK39978.1"/>
    <property type="molecule type" value="Genomic_DNA"/>
</dbReference>
<gene>
    <name evidence="1" type="ORF">C672_3513</name>
</gene>
<reference evidence="1 2" key="1">
    <citation type="submission" date="2013-06" db="EMBL/GenBank/DDBJ databases">
        <authorList>
            <person name="Walk S."/>
            <person name="Aronoff D."/>
            <person name="Young V.Y."/>
            <person name="Marsh J."/>
            <person name="Harrison L."/>
            <person name="Daugherty S.C."/>
            <person name="Shefchek K.A."/>
            <person name="Hine E.E."/>
            <person name="Tallon L.J."/>
            <person name="Sadzewicz L.K."/>
            <person name="Rasko D.A."/>
        </authorList>
    </citation>
    <scope>NUCLEOTIDE SEQUENCE [LARGE SCALE GENOMIC DNA]</scope>
    <source>
        <strain evidence="1 2">ATCC 638</strain>
    </source>
</reference>
<accession>T4VEM9</accession>
<evidence type="ECO:0000313" key="1">
    <source>
        <dbReference type="EMBL" id="EQK39978.1"/>
    </source>
</evidence>
<organism evidence="1 2">
    <name type="scientific">Paraclostridium bifermentans ATCC 638 = DSM 14991</name>
    <dbReference type="NCBI Taxonomy" id="1233171"/>
    <lineage>
        <taxon>Bacteria</taxon>
        <taxon>Bacillati</taxon>
        <taxon>Bacillota</taxon>
        <taxon>Clostridia</taxon>
        <taxon>Peptostreptococcales</taxon>
        <taxon>Peptostreptococcaceae</taxon>
        <taxon>Paraclostridium</taxon>
    </lineage>
</organism>
<dbReference type="GeneID" id="67474442"/>
<dbReference type="AlphaFoldDB" id="T4VEM9"/>
<name>T4VEM9_PARBF</name>
<comment type="caution">
    <text evidence="1">The sequence shown here is derived from an EMBL/GenBank/DDBJ whole genome shotgun (WGS) entry which is preliminary data.</text>
</comment>
<dbReference type="Proteomes" id="UP000015688">
    <property type="component" value="Unassembled WGS sequence"/>
</dbReference>
<sequence>MKKYNLITYNKGFVVKEILFDSIESIDNSVLEGIKNIDKIELFQGKELKKEYKINEITLDETFYHRDTKILNYEIVQRHTGSIFFKINFEMSKELQKELELWYKKRFLKLRLIQSELDEAIPDVLGAAIV</sequence>
<proteinExistence type="predicted"/>
<protein>
    <submittedName>
        <fullName evidence="1">Uncharacterized protein</fullName>
    </submittedName>
</protein>
<dbReference type="RefSeq" id="WP_021434446.1">
    <property type="nucleotide sequence ID" value="NZ_AVNC01000022.1"/>
</dbReference>